<accession>A0ACB6Z881</accession>
<evidence type="ECO:0000313" key="1">
    <source>
        <dbReference type="EMBL" id="KAF9645920.1"/>
    </source>
</evidence>
<organism evidence="1 2">
    <name type="scientific">Thelephora ganbajun</name>
    <name type="common">Ganba fungus</name>
    <dbReference type="NCBI Taxonomy" id="370292"/>
    <lineage>
        <taxon>Eukaryota</taxon>
        <taxon>Fungi</taxon>
        <taxon>Dikarya</taxon>
        <taxon>Basidiomycota</taxon>
        <taxon>Agaricomycotina</taxon>
        <taxon>Agaricomycetes</taxon>
        <taxon>Thelephorales</taxon>
        <taxon>Thelephoraceae</taxon>
        <taxon>Thelephora</taxon>
    </lineage>
</organism>
<protein>
    <submittedName>
        <fullName evidence="1">Uncharacterized protein</fullName>
    </submittedName>
</protein>
<proteinExistence type="predicted"/>
<evidence type="ECO:0000313" key="2">
    <source>
        <dbReference type="Proteomes" id="UP000886501"/>
    </source>
</evidence>
<reference evidence="1" key="2">
    <citation type="journal article" date="2020" name="Nat. Commun.">
        <title>Large-scale genome sequencing of mycorrhizal fungi provides insights into the early evolution of symbiotic traits.</title>
        <authorList>
            <person name="Miyauchi S."/>
            <person name="Kiss E."/>
            <person name="Kuo A."/>
            <person name="Drula E."/>
            <person name="Kohler A."/>
            <person name="Sanchez-Garcia M."/>
            <person name="Morin E."/>
            <person name="Andreopoulos B."/>
            <person name="Barry K.W."/>
            <person name="Bonito G."/>
            <person name="Buee M."/>
            <person name="Carver A."/>
            <person name="Chen C."/>
            <person name="Cichocki N."/>
            <person name="Clum A."/>
            <person name="Culley D."/>
            <person name="Crous P.W."/>
            <person name="Fauchery L."/>
            <person name="Girlanda M."/>
            <person name="Hayes R.D."/>
            <person name="Keri Z."/>
            <person name="LaButti K."/>
            <person name="Lipzen A."/>
            <person name="Lombard V."/>
            <person name="Magnuson J."/>
            <person name="Maillard F."/>
            <person name="Murat C."/>
            <person name="Nolan M."/>
            <person name="Ohm R.A."/>
            <person name="Pangilinan J."/>
            <person name="Pereira M.F."/>
            <person name="Perotto S."/>
            <person name="Peter M."/>
            <person name="Pfister S."/>
            <person name="Riley R."/>
            <person name="Sitrit Y."/>
            <person name="Stielow J.B."/>
            <person name="Szollosi G."/>
            <person name="Zifcakova L."/>
            <person name="Stursova M."/>
            <person name="Spatafora J.W."/>
            <person name="Tedersoo L."/>
            <person name="Vaario L.M."/>
            <person name="Yamada A."/>
            <person name="Yan M."/>
            <person name="Wang P."/>
            <person name="Xu J."/>
            <person name="Bruns T."/>
            <person name="Baldrian P."/>
            <person name="Vilgalys R."/>
            <person name="Dunand C."/>
            <person name="Henrissat B."/>
            <person name="Grigoriev I.V."/>
            <person name="Hibbett D."/>
            <person name="Nagy L.G."/>
            <person name="Martin F.M."/>
        </authorList>
    </citation>
    <scope>NUCLEOTIDE SEQUENCE</scope>
    <source>
        <strain evidence="1">P2</strain>
    </source>
</reference>
<dbReference type="Proteomes" id="UP000886501">
    <property type="component" value="Unassembled WGS sequence"/>
</dbReference>
<keyword evidence="2" id="KW-1185">Reference proteome</keyword>
<dbReference type="EMBL" id="MU118073">
    <property type="protein sequence ID" value="KAF9645920.1"/>
    <property type="molecule type" value="Genomic_DNA"/>
</dbReference>
<sequence length="65" mass="7167">MDKPIVGPLRKTRISTLIVIDVLDECRDEEPTSSFLSVLPRYEEKVPLAKLFITGGPEPPVCSGI</sequence>
<gene>
    <name evidence="1" type="ORF">BDM02DRAFT_3100668</name>
</gene>
<reference evidence="1" key="1">
    <citation type="submission" date="2019-10" db="EMBL/GenBank/DDBJ databases">
        <authorList>
            <consortium name="DOE Joint Genome Institute"/>
            <person name="Kuo A."/>
            <person name="Miyauchi S."/>
            <person name="Kiss E."/>
            <person name="Drula E."/>
            <person name="Kohler A."/>
            <person name="Sanchez-Garcia M."/>
            <person name="Andreopoulos B."/>
            <person name="Barry K.W."/>
            <person name="Bonito G."/>
            <person name="Buee M."/>
            <person name="Carver A."/>
            <person name="Chen C."/>
            <person name="Cichocki N."/>
            <person name="Clum A."/>
            <person name="Culley D."/>
            <person name="Crous P.W."/>
            <person name="Fauchery L."/>
            <person name="Girlanda M."/>
            <person name="Hayes R."/>
            <person name="Keri Z."/>
            <person name="Labutti K."/>
            <person name="Lipzen A."/>
            <person name="Lombard V."/>
            <person name="Magnuson J."/>
            <person name="Maillard F."/>
            <person name="Morin E."/>
            <person name="Murat C."/>
            <person name="Nolan M."/>
            <person name="Ohm R."/>
            <person name="Pangilinan J."/>
            <person name="Pereira M."/>
            <person name="Perotto S."/>
            <person name="Peter M."/>
            <person name="Riley R."/>
            <person name="Sitrit Y."/>
            <person name="Stielow B."/>
            <person name="Szollosi G."/>
            <person name="Zifcakova L."/>
            <person name="Stursova M."/>
            <person name="Spatafora J.W."/>
            <person name="Tedersoo L."/>
            <person name="Vaario L.-M."/>
            <person name="Yamada A."/>
            <person name="Yan M."/>
            <person name="Wang P."/>
            <person name="Xu J."/>
            <person name="Bruns T."/>
            <person name="Baldrian P."/>
            <person name="Vilgalys R."/>
            <person name="Henrissat B."/>
            <person name="Grigoriev I.V."/>
            <person name="Hibbett D."/>
            <person name="Nagy L.G."/>
            <person name="Martin F.M."/>
        </authorList>
    </citation>
    <scope>NUCLEOTIDE SEQUENCE</scope>
    <source>
        <strain evidence="1">P2</strain>
    </source>
</reference>
<name>A0ACB6Z881_THEGA</name>
<comment type="caution">
    <text evidence="1">The sequence shown here is derived from an EMBL/GenBank/DDBJ whole genome shotgun (WGS) entry which is preliminary data.</text>
</comment>